<feature type="compositionally biased region" description="Basic and acidic residues" evidence="2">
    <location>
        <begin position="205"/>
        <end position="223"/>
    </location>
</feature>
<reference evidence="3 4" key="1">
    <citation type="submission" date="2016-02" db="EMBL/GenBank/DDBJ databases">
        <title>Genome analysis of coral dinoflagellate symbionts highlights evolutionary adaptations to a symbiotic lifestyle.</title>
        <authorList>
            <person name="Aranda M."/>
            <person name="Li Y."/>
            <person name="Liew Y.J."/>
            <person name="Baumgarten S."/>
            <person name="Simakov O."/>
            <person name="Wilson M."/>
            <person name="Piel J."/>
            <person name="Ashoor H."/>
            <person name="Bougouffa S."/>
            <person name="Bajic V.B."/>
            <person name="Ryu T."/>
            <person name="Ravasi T."/>
            <person name="Bayer T."/>
            <person name="Micklem G."/>
            <person name="Kim H."/>
            <person name="Bhak J."/>
            <person name="Lajeunesse T.C."/>
            <person name="Voolstra C.R."/>
        </authorList>
    </citation>
    <scope>NUCLEOTIDE SEQUENCE [LARGE SCALE GENOMIC DNA]</scope>
    <source>
        <strain evidence="3 4">CCMP2467</strain>
    </source>
</reference>
<protein>
    <submittedName>
        <fullName evidence="3">Uncharacterized protein</fullName>
    </submittedName>
</protein>
<dbReference type="EMBL" id="LSRX01000155">
    <property type="protein sequence ID" value="OLQ06659.1"/>
    <property type="molecule type" value="Genomic_DNA"/>
</dbReference>
<sequence>MPGPWICPGTDPDGWDGTQLHEGDYVEIACYDTSHCRQGTALVRLDRLAEKSKRGQWAEASFIAVSDEHLRWWLDSGEGQADAWQFEVHFCPTGQRGCREGKRGRGKDFHTDRFRVVTVGDLTNKKIDWLKSSPSKKYVEEELQRLSDLPTGKAADDGGGGAGGLGFDEQHLPPADPSEGHEALKGLTELEKEIGRGRQARKRQGTPERERAPTGEKPKEAQKEKKKLKKKKRKKNEDATAQGRATSAPAGPSDKGWFGQPAREPEVNSSSSTSSSTPATKKKKKKKKEKSRAKGSKDRGPFGAGAKMGYGGGDLASDDSSEDSQLFREGPHSGGASLQLMLQEYAQRRPGRLASRLLQKMQVMVAKEGGPLTTLRTGSRTPPVATNWTLTMMAPKQPPIRLLREMRTLAMALDEIAAGRYQFAADVLAQRLKALELFQSDGGWNRAQYLELLDAEGPSLLGRDEAVMASKEWAGELRMRRLQTKGGGKGDPKGDPKRETKGEGATGYGRGSSEPSRSGGDWGAGFALSSLLSDGVLDFDLGDLGDSDDEGLPTGKNLKPFWAEIAKGISLEEWRTKMKKAMDREPKLKWVGKLLLDAILSLKTALGNFARTHAPGDEPTSQRSRRGQHGDLMPIHPALVVQGLEGISTDNLHWVRLILLGLDFMYCSAWSKAVCVPMARVLTTNQKEAIKRIGEQVNRFISREDRLPPAKAAAAKLCSKKFDYNGQPVEHMRDLIAEKVLKAWPKVGSTAVVDLRDCLPEELRTALDRPRDFLLPEAELPERHRGSKVRASDEEWHKIVKAGYDRGMFVAVDDREVPRDKQDHLITNGAGAVVKMKKEGGRDVEAQRFISVLCPTNDAMRLLPGAQDKLPYIGQLTAILAERDSYLVLDSEDLQSAFNLFHMPLEWAPMFSFAQKVRGDALGGSRNVTLRPALRVVPMGWTSAVTLIQAAIRHIAYTIAKIPPHGDVTMDQELPSGGAMTILYLDNYDEIRHLKKELAEKETGEPSPHHKKFIEACNTLGGEILGDSKILRHAYDKSVELLGLGLGLLVNGTMPEHCLRHWTGKAAFAAAFRRPMYSLLQEVYGVLEVNRAGAHLALPTPVVDEVLVFTALLPLAETCLSSEVSLEISCTDASPTGGGCSVATGFKDKTLILPDPVPDENFCGSCGKEMNEPTWRTYPCPRRCGLRCCSLLCTRSHGEKCVRQWWHTPTFGERFSGKSFPLTKAVGLKGISTQPPLDYEVAGDQWDLRTNEGKARLDEQEAEGDLMWTHWAPSRITFLTDRRTGYWDWQGYWVDGTTKLRDRSHPEGLPKLRQHLNVSVRQGIYDELNSLYSEPFGSLPRSLDRLLHHQLQGATKGLQQQTAVNWAVAQCSAFLETMEAGKEKEHLVWLLRHAYHTGCDVRLTDRGDDILGHRPGPYPAFRWHWKDVLSYRWRESQHINVLEMTAFLTELRRRARDKDELGKRFFCVLDSLVSFYVLGKGLIPMCLWTISKWNFSDGASYENAVAALFKYLNALRGRLPRTMAELDEELAEYINHLYQEGDAVTLAGWTLSGLKRFYPRCRPHLLTSQLFLRNWQRVHLPQRTSPMTWLGAKAMAGAAYKVGRPDLALSIFLGFAFFLRTMELLSLTIRHLRIFPEEGTIIIAIVNSKTSRGLQQSLSLKEPGLVAVISFLLDRVRPSSLLYTHSVAAFRREFGCLVKAIGFEPQAFLPYSLRRGGATEYYQRTQSLGRTMVQGRWKDSQTARIYIDDARATLVQLSLSPPTAALQRRRKVVWPEDPPTGERPKGQKRPIGSPVRPGSSSAISPFGVPGGLRSLGSWSNGWSPRRQFEGAVDFVPAATLDNASGNTASGLRRVSNDTRIRPPSEPHPVENTLLFLPEYAVGELLLEPNMSDKGDTRKELWFGRVWELRELLRVQHDEYLARVNRGKPEPGLTAADVQALDAMLKDPKKKSLLTKLCARWKGTAVRRRNSLRVLNRLKYSYLRGTVIYAHGSGGCSWDNFRICRMMARMGMLVIAPDGFAYPKNTDLGKMRHKDVQPLKRATDEVDYWADDLVYSSGADGSHTYSTKADSVLDNPDKFRDLYERCYQMRRRELHWTIEKLPRWIRTQGFFIGGTSEGAMTVSRFDDGRYGHQVLGRFINSFSIEYCYFTPKQEDAQIGGNKDVPTLNIIGTKDEYFGGADSVAALVQADKERGFGDVKLDGHGFDMMMEQELGTGLVCYMEGGKHGPCPSHDNFLRRLFQTFFTRPRDIWRIADIWANDERTMGWLEVKKQRTRGQKLTLVQVPVMDHSKLTLEELDKLHSAKKRKDLLDAKQEDEKQRQEADKATKALLNSVQRSC</sequence>
<proteinExistence type="predicted"/>
<evidence type="ECO:0000313" key="3">
    <source>
        <dbReference type="EMBL" id="OLQ06659.1"/>
    </source>
</evidence>
<dbReference type="GO" id="GO:0015074">
    <property type="term" value="P:DNA integration"/>
    <property type="evidence" value="ECO:0007669"/>
    <property type="project" value="InterPro"/>
</dbReference>
<dbReference type="Proteomes" id="UP000186817">
    <property type="component" value="Unassembled WGS sequence"/>
</dbReference>
<dbReference type="OrthoDB" id="439614at2759"/>
<dbReference type="Gene3D" id="1.10.443.10">
    <property type="entry name" value="Intergrase catalytic core"/>
    <property type="match status" value="1"/>
</dbReference>
<gene>
    <name evidence="3" type="ORF">AK812_SmicGene10054</name>
</gene>
<dbReference type="GO" id="GO:0006310">
    <property type="term" value="P:DNA recombination"/>
    <property type="evidence" value="ECO:0007669"/>
    <property type="project" value="UniProtKB-KW"/>
</dbReference>
<dbReference type="GO" id="GO:0003677">
    <property type="term" value="F:DNA binding"/>
    <property type="evidence" value="ECO:0007669"/>
    <property type="project" value="InterPro"/>
</dbReference>
<keyword evidence="4" id="KW-1185">Reference proteome</keyword>
<feature type="region of interest" description="Disordered" evidence="2">
    <location>
        <begin position="1768"/>
        <end position="1805"/>
    </location>
</feature>
<feature type="region of interest" description="Disordered" evidence="2">
    <location>
        <begin position="141"/>
        <end position="181"/>
    </location>
</feature>
<keyword evidence="1" id="KW-0233">DNA recombination</keyword>
<dbReference type="InterPro" id="IPR013762">
    <property type="entry name" value="Integrase-like_cat_sf"/>
</dbReference>
<evidence type="ECO:0000256" key="1">
    <source>
        <dbReference type="ARBA" id="ARBA00023172"/>
    </source>
</evidence>
<organism evidence="3 4">
    <name type="scientific">Symbiodinium microadriaticum</name>
    <name type="common">Dinoflagellate</name>
    <name type="synonym">Zooxanthella microadriatica</name>
    <dbReference type="NCBI Taxonomy" id="2951"/>
    <lineage>
        <taxon>Eukaryota</taxon>
        <taxon>Sar</taxon>
        <taxon>Alveolata</taxon>
        <taxon>Dinophyceae</taxon>
        <taxon>Suessiales</taxon>
        <taxon>Symbiodiniaceae</taxon>
        <taxon>Symbiodinium</taxon>
    </lineage>
</organism>
<feature type="compositionally biased region" description="Gly residues" evidence="2">
    <location>
        <begin position="157"/>
        <end position="166"/>
    </location>
</feature>
<dbReference type="InterPro" id="IPR011010">
    <property type="entry name" value="DNA_brk_join_enz"/>
</dbReference>
<feature type="region of interest" description="Disordered" evidence="2">
    <location>
        <begin position="193"/>
        <end position="334"/>
    </location>
</feature>
<feature type="region of interest" description="Disordered" evidence="2">
    <location>
        <begin position="479"/>
        <end position="520"/>
    </location>
</feature>
<comment type="caution">
    <text evidence="3">The sequence shown here is derived from an EMBL/GenBank/DDBJ whole genome shotgun (WGS) entry which is preliminary data.</text>
</comment>
<dbReference type="InterPro" id="IPR029058">
    <property type="entry name" value="AB_hydrolase_fold"/>
</dbReference>
<feature type="compositionally biased region" description="Low complexity" evidence="2">
    <location>
        <begin position="269"/>
        <end position="279"/>
    </location>
</feature>
<evidence type="ECO:0000313" key="4">
    <source>
        <dbReference type="Proteomes" id="UP000186817"/>
    </source>
</evidence>
<evidence type="ECO:0000256" key="2">
    <source>
        <dbReference type="SAM" id="MobiDB-lite"/>
    </source>
</evidence>
<dbReference type="SUPFAM" id="SSF56349">
    <property type="entry name" value="DNA breaking-rejoining enzymes"/>
    <property type="match status" value="1"/>
</dbReference>
<feature type="compositionally biased region" description="Basic residues" evidence="2">
    <location>
        <begin position="224"/>
        <end position="234"/>
    </location>
</feature>
<dbReference type="SUPFAM" id="SSF53474">
    <property type="entry name" value="alpha/beta-Hydrolases"/>
    <property type="match status" value="1"/>
</dbReference>
<feature type="region of interest" description="Disordered" evidence="2">
    <location>
        <begin position="2307"/>
        <end position="2337"/>
    </location>
</feature>
<name>A0A1Q9EGX3_SYMMI</name>
<feature type="compositionally biased region" description="Basic residues" evidence="2">
    <location>
        <begin position="280"/>
        <end position="294"/>
    </location>
</feature>
<accession>A0A1Q9EGX3</accession>
<dbReference type="Gene3D" id="3.40.50.1820">
    <property type="entry name" value="alpha/beta hydrolase"/>
    <property type="match status" value="1"/>
</dbReference>
<feature type="compositionally biased region" description="Basic and acidic residues" evidence="2">
    <location>
        <begin position="488"/>
        <end position="502"/>
    </location>
</feature>
<feature type="compositionally biased region" description="Basic and acidic residues" evidence="2">
    <location>
        <begin position="2307"/>
        <end position="2326"/>
    </location>
</feature>
<feature type="compositionally biased region" description="Gly residues" evidence="2">
    <location>
        <begin position="302"/>
        <end position="314"/>
    </location>
</feature>